<reference evidence="2" key="3">
    <citation type="submission" date="2020-01" db="EMBL/GenBank/DDBJ databases">
        <authorList>
            <consortium name="NCBI Pathogen Detection Project"/>
        </authorList>
    </citation>
    <scope>NUCLEOTIDE SEQUENCE</scope>
    <source>
        <strain evidence="2">CFIAFB20160079</strain>
    </source>
</reference>
<reference evidence="3 4" key="2">
    <citation type="submission" date="2018-07" db="EMBL/GenBank/DDBJ databases">
        <authorList>
            <consortium name="GenomeTrakr: Next Generation Sequencing Network for Food Pathogen Tracability"/>
        </authorList>
    </citation>
    <scope>NUCLEOTIDE SEQUENCE [LARGE SCALE GENOMIC DNA]</scope>
    <source>
        <strain evidence="3 4">FDA00013213</strain>
    </source>
</reference>
<reference evidence="2 5" key="1">
    <citation type="journal article" date="2018" name="Genome Biol.">
        <title>SKESA: strategic k-mer extension for scrupulous assemblies.</title>
        <authorList>
            <person name="Souvorov A."/>
            <person name="Agarwala R."/>
            <person name="Lipman D.J."/>
        </authorList>
    </citation>
    <scope>NUCLEOTIDE SEQUENCE [LARGE SCALE GENOMIC DNA]</scope>
    <source>
        <strain evidence="2 5">CFIAFB20160079</strain>
    </source>
</reference>
<evidence type="ECO:0000313" key="3">
    <source>
        <dbReference type="EMBL" id="MCO37113.1"/>
    </source>
</evidence>
<comment type="caution">
    <text evidence="2">The sequence shown here is derived from an EMBL/GenBank/DDBJ whole genome shotgun (WGS) entry which is preliminary data.</text>
</comment>
<sequence length="318" mass="34944">MYTINVDVNANYVKDTSETEEKPEELTSLEVKDSTIYVGDEWTAEDNFVSAKDKDGNDVAFSDIIVDGTVDASKAGEYKVVYKNGNVEQTATTTVAQNPNAPVENPDGSISFVGQEWDVIKDYGDGTKMIAMQDEITESIFTEGNYFFKTNEDTLDGDQDSLVKPIVDGWYNDTISGQAYEQFVQPVSLPNPTLGKMKELGWESNEDGFMELDVWNLEINEPAKYPTLVGGEESMKQAFLMSGADVTSDAQGNLSQAALTHRDKLASNGMGSSWLRSPGDYGNRAAILFAHTDYVVNNYVYNTYSVVPSLVVHVPTCG</sequence>
<evidence type="ECO:0000313" key="5">
    <source>
        <dbReference type="Proteomes" id="UP000845014"/>
    </source>
</evidence>
<dbReference type="EMBL" id="DAAHUJ010000002">
    <property type="protein sequence ID" value="HAB7363429.1"/>
    <property type="molecule type" value="Genomic_DNA"/>
</dbReference>
<evidence type="ECO:0000259" key="1">
    <source>
        <dbReference type="Pfam" id="PF07523"/>
    </source>
</evidence>
<dbReference type="AlphaFoldDB" id="A0A9P3QX09"/>
<gene>
    <name evidence="3" type="ORF">DOV25_01400</name>
    <name evidence="2" type="ORF">GYO01_04845</name>
</gene>
<accession>A0A9P3QX09</accession>
<organism evidence="2 5">
    <name type="scientific">Listeria monocytogenes</name>
    <dbReference type="NCBI Taxonomy" id="1639"/>
    <lineage>
        <taxon>Bacteria</taxon>
        <taxon>Bacillati</taxon>
        <taxon>Bacillota</taxon>
        <taxon>Bacilli</taxon>
        <taxon>Bacillales</taxon>
        <taxon>Listeriaceae</taxon>
        <taxon>Listeria</taxon>
    </lineage>
</organism>
<dbReference type="Gene3D" id="2.60.40.10">
    <property type="entry name" value="Immunoglobulins"/>
    <property type="match status" value="1"/>
</dbReference>
<evidence type="ECO:0000313" key="4">
    <source>
        <dbReference type="Proteomes" id="UP000269407"/>
    </source>
</evidence>
<evidence type="ECO:0000313" key="2">
    <source>
        <dbReference type="EMBL" id="HAB7363429.1"/>
    </source>
</evidence>
<dbReference type="Pfam" id="PF07523">
    <property type="entry name" value="Big_3"/>
    <property type="match status" value="1"/>
</dbReference>
<protein>
    <recommendedName>
        <fullName evidence="1">Ig-like domain-containing protein</fullName>
    </recommendedName>
</protein>
<proteinExistence type="predicted"/>
<dbReference type="Proteomes" id="UP000845014">
    <property type="component" value="Unassembled WGS sequence"/>
</dbReference>
<dbReference type="Proteomes" id="UP000269407">
    <property type="component" value="Unassembled WGS sequence"/>
</dbReference>
<feature type="domain" description="Ig-like" evidence="1">
    <location>
        <begin position="30"/>
        <end position="95"/>
    </location>
</feature>
<dbReference type="InterPro" id="IPR022038">
    <property type="entry name" value="Ig-like_bact"/>
</dbReference>
<dbReference type="InterPro" id="IPR013783">
    <property type="entry name" value="Ig-like_fold"/>
</dbReference>
<dbReference type="EMBL" id="RCRQ01000001">
    <property type="protein sequence ID" value="MCO37113.1"/>
    <property type="molecule type" value="Genomic_DNA"/>
</dbReference>
<name>A0A9P3QX09_LISMN</name>